<feature type="region of interest" description="Disordered" evidence="1">
    <location>
        <begin position="271"/>
        <end position="303"/>
    </location>
</feature>
<evidence type="ECO:0000256" key="2">
    <source>
        <dbReference type="SAM" id="Phobius"/>
    </source>
</evidence>
<feature type="transmembrane region" description="Helical" evidence="2">
    <location>
        <begin position="137"/>
        <end position="157"/>
    </location>
</feature>
<accession>A0A3S9MFU1</accession>
<feature type="compositionally biased region" description="Basic residues" evidence="1">
    <location>
        <begin position="271"/>
        <end position="280"/>
    </location>
</feature>
<dbReference type="EMBL" id="CP034539">
    <property type="protein sequence ID" value="AZQ38055.1"/>
    <property type="molecule type" value="Genomic_DNA"/>
</dbReference>
<evidence type="ECO:0000313" key="4">
    <source>
        <dbReference type="Proteomes" id="UP000280298"/>
    </source>
</evidence>
<dbReference type="Proteomes" id="UP000280298">
    <property type="component" value="Chromosome"/>
</dbReference>
<protein>
    <submittedName>
        <fullName evidence="3">DUF2306 domain-containing protein</fullName>
    </submittedName>
</protein>
<keyword evidence="2" id="KW-1133">Transmembrane helix</keyword>
<feature type="compositionally biased region" description="Low complexity" evidence="1">
    <location>
        <begin position="31"/>
        <end position="42"/>
    </location>
</feature>
<proteinExistence type="predicted"/>
<dbReference type="AlphaFoldDB" id="A0A3S9MFU1"/>
<keyword evidence="2" id="KW-0812">Transmembrane</keyword>
<keyword evidence="4" id="KW-1185">Reference proteome</keyword>
<reference evidence="3 4" key="1">
    <citation type="journal article" date="2019" name="Int. J. Syst. Evol. Microbiol.">
        <title>Streptomyces cyaneochromogenes sp. nov., a blue pigment-producing actinomycete from manganese-contaminated soil.</title>
        <authorList>
            <person name="Tang X."/>
            <person name="Zhao J."/>
            <person name="Li K."/>
            <person name="Chen Z."/>
            <person name="Sun Y."/>
            <person name="Gao J."/>
        </authorList>
    </citation>
    <scope>NUCLEOTIDE SEQUENCE [LARGE SCALE GENOMIC DNA]</scope>
    <source>
        <strain evidence="3 4">MK-45</strain>
    </source>
</reference>
<evidence type="ECO:0000313" key="3">
    <source>
        <dbReference type="EMBL" id="AZQ38055.1"/>
    </source>
</evidence>
<name>A0A3S9MFU1_9ACTN</name>
<dbReference type="Pfam" id="PF10067">
    <property type="entry name" value="DUF2306"/>
    <property type="match status" value="1"/>
</dbReference>
<dbReference type="OrthoDB" id="4698148at2"/>
<feature type="transmembrane region" description="Helical" evidence="2">
    <location>
        <begin position="199"/>
        <end position="221"/>
    </location>
</feature>
<gene>
    <name evidence="3" type="ORF">EJ357_35185</name>
</gene>
<feature type="transmembrane region" description="Helical" evidence="2">
    <location>
        <begin position="241"/>
        <end position="262"/>
    </location>
</feature>
<dbReference type="InterPro" id="IPR018750">
    <property type="entry name" value="DUF2306_membrane"/>
</dbReference>
<feature type="region of interest" description="Disordered" evidence="1">
    <location>
        <begin position="16"/>
        <end position="50"/>
    </location>
</feature>
<feature type="transmembrane region" description="Helical" evidence="2">
    <location>
        <begin position="169"/>
        <end position="187"/>
    </location>
</feature>
<organism evidence="3 4">
    <name type="scientific">Streptomyces cyaneochromogenes</name>
    <dbReference type="NCBI Taxonomy" id="2496836"/>
    <lineage>
        <taxon>Bacteria</taxon>
        <taxon>Bacillati</taxon>
        <taxon>Actinomycetota</taxon>
        <taxon>Actinomycetes</taxon>
        <taxon>Kitasatosporales</taxon>
        <taxon>Streptomycetaceae</taxon>
        <taxon>Streptomyces</taxon>
    </lineage>
</organism>
<evidence type="ECO:0000256" key="1">
    <source>
        <dbReference type="SAM" id="MobiDB-lite"/>
    </source>
</evidence>
<dbReference type="KEGG" id="scya:EJ357_35185"/>
<keyword evidence="2" id="KW-0472">Membrane</keyword>
<feature type="transmembrane region" description="Helical" evidence="2">
    <location>
        <begin position="61"/>
        <end position="80"/>
    </location>
</feature>
<sequence length="303" mass="33427">MPSTIRTAIRGTILPSDSVVKATDSPPSSPRPSSTPRASPPATGGPRQRGTAERRWWQRPWIGPLALVCVVFLVLSLPRYLTFDPRRSRVPQPENFTFHYPLLVAHILFGSVAIVTCCLQIWPWLRQAHPAVHRVSGRLYVFAGVLPAGVLGLVLGATSPSGLTMRMSSLMLSSLWLITAIAGYRTARQRRWGDHRRWMVRSFALTMAIVLSRVYLLLLMATVLPEPASADPAVMDAWNDALIGNADWPAWITTLLIAEWWLTERGAGAKHKARAARRRTAAAASHRDNDQTPTPAPERGSPS</sequence>
<feature type="transmembrane region" description="Helical" evidence="2">
    <location>
        <begin position="100"/>
        <end position="125"/>
    </location>
</feature>